<dbReference type="PANTHER" id="PTHR22901:SF0">
    <property type="entry name" value="SIALATE O-ACETYLESTERASE"/>
    <property type="match status" value="1"/>
</dbReference>
<protein>
    <submittedName>
        <fullName evidence="4">Sialate O-acetylesterase</fullName>
    </submittedName>
</protein>
<reference evidence="4" key="1">
    <citation type="submission" date="2022-10" db="EMBL/GenBank/DDBJ databases">
        <title>Gaoshiqiia sediminis gen. nov., sp. nov., isolated from coastal sediment.</title>
        <authorList>
            <person name="Yu W.X."/>
            <person name="Mu D.S."/>
            <person name="Du J.Z."/>
            <person name="Liang Y.Q."/>
        </authorList>
    </citation>
    <scope>NUCLEOTIDE SEQUENCE</scope>
    <source>
        <strain evidence="4">A06</strain>
    </source>
</reference>
<organism evidence="4 5">
    <name type="scientific">Gaoshiqia sediminis</name>
    <dbReference type="NCBI Taxonomy" id="2986998"/>
    <lineage>
        <taxon>Bacteria</taxon>
        <taxon>Pseudomonadati</taxon>
        <taxon>Bacteroidota</taxon>
        <taxon>Bacteroidia</taxon>
        <taxon>Marinilabiliales</taxon>
        <taxon>Prolixibacteraceae</taxon>
        <taxon>Gaoshiqia</taxon>
    </lineage>
</organism>
<dbReference type="PANTHER" id="PTHR22901">
    <property type="entry name" value="SIALATE O-ACETYLESTERASE"/>
    <property type="match status" value="1"/>
</dbReference>
<dbReference type="AlphaFoldDB" id="A0AA42C5S5"/>
<dbReference type="RefSeq" id="WP_282590459.1">
    <property type="nucleotide sequence ID" value="NZ_JAPAAF010000003.1"/>
</dbReference>
<dbReference type="SUPFAM" id="SSF52266">
    <property type="entry name" value="SGNH hydrolase"/>
    <property type="match status" value="1"/>
</dbReference>
<dbReference type="InterPro" id="IPR013783">
    <property type="entry name" value="Ig-like_fold"/>
</dbReference>
<gene>
    <name evidence="4" type="ORF">N2K84_03845</name>
</gene>
<feature type="signal peptide" evidence="2">
    <location>
        <begin position="1"/>
        <end position="23"/>
    </location>
</feature>
<dbReference type="InterPro" id="IPR005181">
    <property type="entry name" value="SASA"/>
</dbReference>
<sequence length="480" mass="53397">MKMRNLKKLLALLLLVWSFGASATVKMPALFADNGVLQRQTNVAIWGWADAKAKVTVIPSWNSKSYETKADRDGKWKLTVETPEAGGPYEIRISDGTELVLKNILIGEVWLCAGQSNMEMPMKGFPGQPVVGSNIDILKSDNHNIRVITVPRSSKTVPQNDFTAKWKVADPAAIRNFSATGYYFGRMLNELLDIPVGLIEVAYGGSCIQAWMSPKTSVPFEDKQVPAPGDSIPVVNRTPTVLFNGMLNPVIGYGIKGCIWYQGETNYIEPDRYLDLFPTMVAEWRSLWGIGEFPFFYAQIAPFDYSVFTPKEFHEKYNSAYLREAQLKALDKIPSSGMAVLMDVGEKESIHPMHKQQGGERLALWALAQCYGFRDFSFKSPSYKAMEVKGSQVIVSFNDASNGLTSFGKELTGFEIAGENKVFYPADAFLRAKSVVVSSPRVEKPVAVRYAFKDFVVGTLYGTDGLPVSSFRTDEWPVED</sequence>
<feature type="chain" id="PRO_5041297548" evidence="2">
    <location>
        <begin position="24"/>
        <end position="480"/>
    </location>
</feature>
<evidence type="ECO:0000256" key="2">
    <source>
        <dbReference type="SAM" id="SignalP"/>
    </source>
</evidence>
<dbReference type="EMBL" id="JAPAAF010000003">
    <property type="protein sequence ID" value="MCW0481849.1"/>
    <property type="molecule type" value="Genomic_DNA"/>
</dbReference>
<dbReference type="Pfam" id="PF03629">
    <property type="entry name" value="SASA"/>
    <property type="match status" value="1"/>
</dbReference>
<evidence type="ECO:0000256" key="1">
    <source>
        <dbReference type="ARBA" id="ARBA00022801"/>
    </source>
</evidence>
<dbReference type="Gene3D" id="3.40.50.1110">
    <property type="entry name" value="SGNH hydrolase"/>
    <property type="match status" value="1"/>
</dbReference>
<keyword evidence="5" id="KW-1185">Reference proteome</keyword>
<evidence type="ECO:0000259" key="3">
    <source>
        <dbReference type="Pfam" id="PF03629"/>
    </source>
</evidence>
<accession>A0AA42C5S5</accession>
<comment type="caution">
    <text evidence="4">The sequence shown here is derived from an EMBL/GenBank/DDBJ whole genome shotgun (WGS) entry which is preliminary data.</text>
</comment>
<evidence type="ECO:0000313" key="5">
    <source>
        <dbReference type="Proteomes" id="UP001163821"/>
    </source>
</evidence>
<keyword evidence="1" id="KW-0378">Hydrolase</keyword>
<evidence type="ECO:0000313" key="4">
    <source>
        <dbReference type="EMBL" id="MCW0481849.1"/>
    </source>
</evidence>
<dbReference type="GO" id="GO:0001681">
    <property type="term" value="F:sialate O-acetylesterase activity"/>
    <property type="evidence" value="ECO:0007669"/>
    <property type="project" value="InterPro"/>
</dbReference>
<name>A0AA42C5S5_9BACT</name>
<dbReference type="Gene3D" id="2.60.40.10">
    <property type="entry name" value="Immunoglobulins"/>
    <property type="match status" value="1"/>
</dbReference>
<dbReference type="InterPro" id="IPR039329">
    <property type="entry name" value="SIAE"/>
</dbReference>
<proteinExistence type="predicted"/>
<dbReference type="Proteomes" id="UP001163821">
    <property type="component" value="Unassembled WGS sequence"/>
</dbReference>
<keyword evidence="2" id="KW-0732">Signal</keyword>
<feature type="domain" description="Sialate O-acetylesterase" evidence="3">
    <location>
        <begin position="108"/>
        <end position="342"/>
    </location>
</feature>
<dbReference type="GO" id="GO:0005975">
    <property type="term" value="P:carbohydrate metabolic process"/>
    <property type="evidence" value="ECO:0007669"/>
    <property type="project" value="TreeGrafter"/>
</dbReference>
<dbReference type="InterPro" id="IPR036514">
    <property type="entry name" value="SGNH_hydro_sf"/>
</dbReference>